<dbReference type="AlphaFoldDB" id="A0A1I2TXI9"/>
<name>A0A1I2TXI9_9CORY</name>
<accession>A0A1I2TXI9</accession>
<reference evidence="1 2" key="1">
    <citation type="submission" date="2016-10" db="EMBL/GenBank/DDBJ databases">
        <authorList>
            <person name="de Groot N.N."/>
        </authorList>
    </citation>
    <scope>NUCLEOTIDE SEQUENCE [LARGE SCALE GENOMIC DNA]</scope>
    <source>
        <strain>J11</strain>
        <strain evidence="2">PG 39</strain>
    </source>
</reference>
<keyword evidence="2" id="KW-1185">Reference proteome</keyword>
<dbReference type="EMBL" id="FOPJ01000010">
    <property type="protein sequence ID" value="SFG69625.1"/>
    <property type="molecule type" value="Genomic_DNA"/>
</dbReference>
<organism evidence="1 2">
    <name type="scientific">Corynebacterium spheniscorum</name>
    <dbReference type="NCBI Taxonomy" id="185761"/>
    <lineage>
        <taxon>Bacteria</taxon>
        <taxon>Bacillati</taxon>
        <taxon>Actinomycetota</taxon>
        <taxon>Actinomycetes</taxon>
        <taxon>Mycobacteriales</taxon>
        <taxon>Corynebacteriaceae</taxon>
        <taxon>Corynebacterium</taxon>
    </lineage>
</organism>
<proteinExistence type="predicted"/>
<sequence length="357" mass="40210">MGFYPTDSVLLASFAKFRGSEDNHALTSVVRVDTGDIPRLDLAYESISSQRTPDLVLIYLICPTSERDALAKSLWQKLQSLDLPSPAMWHVEEIKYEERYQLMLPPNESYEAYSDIWRGGILPRITESATMRNLIMEDELPAVSREELLKIYSQDRSIEGFDEEQAEMRAYTLGCLVENFPEAFSVLDYLIPVPGIGMAVSAPLDWDEKKDRKPDFGPRAKEDAHVLAHDIFSAIDRAENEDFDKFCGDIQAMTLGALCCMDHRLSNVVLFATDNHIRGVGDWMLAVAKTTGGAIRARALTLYAHSCIGRGLSSFALFTVKLALELNPDDMLARTLWKLLNLEDRGQTIDPRYLGDF</sequence>
<evidence type="ECO:0008006" key="3">
    <source>
        <dbReference type="Google" id="ProtNLM"/>
    </source>
</evidence>
<protein>
    <recommendedName>
        <fullName evidence="3">DUF4192 domain-containing protein</fullName>
    </recommendedName>
</protein>
<evidence type="ECO:0000313" key="2">
    <source>
        <dbReference type="Proteomes" id="UP000199065"/>
    </source>
</evidence>
<dbReference type="InterPro" id="IPR025447">
    <property type="entry name" value="DUF4192"/>
</dbReference>
<dbReference type="Pfam" id="PF13830">
    <property type="entry name" value="DUF4192"/>
    <property type="match status" value="2"/>
</dbReference>
<evidence type="ECO:0000313" key="1">
    <source>
        <dbReference type="EMBL" id="SFG69625.1"/>
    </source>
</evidence>
<gene>
    <name evidence="1" type="ORF">SAMN05660282_01669</name>
</gene>
<dbReference type="Proteomes" id="UP000199065">
    <property type="component" value="Unassembled WGS sequence"/>
</dbReference>